<reference evidence="1 2" key="1">
    <citation type="submission" date="2024-01" db="EMBL/GenBank/DDBJ databases">
        <title>The complete chloroplast genome sequence of Lithospermum erythrorhizon: insights into the phylogenetic relationship among Boraginaceae species and the maternal lineages of purple gromwells.</title>
        <authorList>
            <person name="Okada T."/>
            <person name="Watanabe K."/>
        </authorList>
    </citation>
    <scope>NUCLEOTIDE SEQUENCE [LARGE SCALE GENOMIC DNA]</scope>
</reference>
<evidence type="ECO:0000313" key="2">
    <source>
        <dbReference type="Proteomes" id="UP001454036"/>
    </source>
</evidence>
<gene>
    <name evidence="1" type="ORF">LIER_25023</name>
</gene>
<proteinExistence type="predicted"/>
<name>A0AAV3R395_LITER</name>
<dbReference type="Proteomes" id="UP001454036">
    <property type="component" value="Unassembled WGS sequence"/>
</dbReference>
<organism evidence="1 2">
    <name type="scientific">Lithospermum erythrorhizon</name>
    <name type="common">Purple gromwell</name>
    <name type="synonym">Lithospermum officinale var. erythrorhizon</name>
    <dbReference type="NCBI Taxonomy" id="34254"/>
    <lineage>
        <taxon>Eukaryota</taxon>
        <taxon>Viridiplantae</taxon>
        <taxon>Streptophyta</taxon>
        <taxon>Embryophyta</taxon>
        <taxon>Tracheophyta</taxon>
        <taxon>Spermatophyta</taxon>
        <taxon>Magnoliopsida</taxon>
        <taxon>eudicotyledons</taxon>
        <taxon>Gunneridae</taxon>
        <taxon>Pentapetalae</taxon>
        <taxon>asterids</taxon>
        <taxon>lamiids</taxon>
        <taxon>Boraginales</taxon>
        <taxon>Boraginaceae</taxon>
        <taxon>Boraginoideae</taxon>
        <taxon>Lithospermeae</taxon>
        <taxon>Lithospermum</taxon>
    </lineage>
</organism>
<dbReference type="AlphaFoldDB" id="A0AAV3R395"/>
<dbReference type="EMBL" id="BAABME010007426">
    <property type="protein sequence ID" value="GAA0170849.1"/>
    <property type="molecule type" value="Genomic_DNA"/>
</dbReference>
<accession>A0AAV3R395</accession>
<evidence type="ECO:0000313" key="1">
    <source>
        <dbReference type="EMBL" id="GAA0170849.1"/>
    </source>
</evidence>
<comment type="caution">
    <text evidence="1">The sequence shown here is derived from an EMBL/GenBank/DDBJ whole genome shotgun (WGS) entry which is preliminary data.</text>
</comment>
<protein>
    <submittedName>
        <fullName evidence="1">Uncharacterized protein</fullName>
    </submittedName>
</protein>
<keyword evidence="2" id="KW-1185">Reference proteome</keyword>
<sequence length="122" mass="14158">MFLFLTQNPLPLRDLRLTEPHNMSGIVPTIIRDSLLVPFSEEDLRGFKRHFSIPSYVKMRLHGDGDLVFEPRVDPSCSEDPHAPGWTLMYIEYLNYGPRFPFSPFINNLLISVNRALDRLDL</sequence>